<dbReference type="InterPro" id="IPR032264">
    <property type="entry name" value="MenD_middle"/>
</dbReference>
<reference evidence="9" key="1">
    <citation type="submission" date="2020-05" db="EMBL/GenBank/DDBJ databases">
        <authorList>
            <person name="Chiriac C."/>
            <person name="Salcher M."/>
            <person name="Ghai R."/>
            <person name="Kavagutti S V."/>
        </authorList>
    </citation>
    <scope>NUCLEOTIDE SEQUENCE</scope>
</reference>
<dbReference type="PANTHER" id="PTHR42916:SF1">
    <property type="entry name" value="PROTEIN PHYLLO, CHLOROPLASTIC"/>
    <property type="match status" value="1"/>
</dbReference>
<evidence type="ECO:0000259" key="7">
    <source>
        <dbReference type="Pfam" id="PF02776"/>
    </source>
</evidence>
<keyword evidence="4" id="KW-0786">Thiamine pyrophosphate</keyword>
<dbReference type="HAMAP" id="MF_01659">
    <property type="entry name" value="MenD"/>
    <property type="match status" value="1"/>
</dbReference>
<evidence type="ECO:0000256" key="1">
    <source>
        <dbReference type="ARBA" id="ARBA00022679"/>
    </source>
</evidence>
<accession>A0A6J6E6N6</accession>
<dbReference type="EMBL" id="CAEZTS010000020">
    <property type="protein sequence ID" value="CAB4570925.1"/>
    <property type="molecule type" value="Genomic_DNA"/>
</dbReference>
<gene>
    <name evidence="9" type="ORF">UFOPK1722_00373</name>
</gene>
<proteinExistence type="inferred from homology"/>
<dbReference type="InterPro" id="IPR011766">
    <property type="entry name" value="TPP_enzyme_TPP-bd"/>
</dbReference>
<protein>
    <submittedName>
        <fullName evidence="9">Unannotated protein</fullName>
    </submittedName>
</protein>
<dbReference type="Pfam" id="PF02775">
    <property type="entry name" value="TPP_enzyme_C"/>
    <property type="match status" value="1"/>
</dbReference>
<evidence type="ECO:0000256" key="2">
    <source>
        <dbReference type="ARBA" id="ARBA00022723"/>
    </source>
</evidence>
<feature type="domain" description="Thiamine pyrophosphate enzyme N-terminal TPP-binding" evidence="7">
    <location>
        <begin position="26"/>
        <end position="136"/>
    </location>
</feature>
<dbReference type="GO" id="GO:0046872">
    <property type="term" value="F:metal ion binding"/>
    <property type="evidence" value="ECO:0007669"/>
    <property type="project" value="UniProtKB-KW"/>
</dbReference>
<dbReference type="AlphaFoldDB" id="A0A6J6E6N6"/>
<dbReference type="InterPro" id="IPR029061">
    <property type="entry name" value="THDP-binding"/>
</dbReference>
<evidence type="ECO:0000313" key="9">
    <source>
        <dbReference type="EMBL" id="CAB4570925.1"/>
    </source>
</evidence>
<evidence type="ECO:0000256" key="5">
    <source>
        <dbReference type="ARBA" id="ARBA00023211"/>
    </source>
</evidence>
<evidence type="ECO:0000259" key="8">
    <source>
        <dbReference type="Pfam" id="PF16582"/>
    </source>
</evidence>
<keyword evidence="2" id="KW-0479">Metal-binding</keyword>
<dbReference type="Gene3D" id="3.40.50.1220">
    <property type="entry name" value="TPP-binding domain"/>
    <property type="match status" value="1"/>
</dbReference>
<evidence type="ECO:0000259" key="6">
    <source>
        <dbReference type="Pfam" id="PF02775"/>
    </source>
</evidence>
<dbReference type="CDD" id="cd02009">
    <property type="entry name" value="TPP_SHCHC_synthase"/>
    <property type="match status" value="1"/>
</dbReference>
<keyword evidence="5" id="KW-0464">Manganese</keyword>
<dbReference type="GO" id="GO:0070204">
    <property type="term" value="F:2-succinyl-5-enolpyruvyl-6-hydroxy-3-cyclohexene-1-carboxylic-acid synthase activity"/>
    <property type="evidence" value="ECO:0007669"/>
    <property type="project" value="InterPro"/>
</dbReference>
<dbReference type="SUPFAM" id="SSF52518">
    <property type="entry name" value="Thiamin diphosphate-binding fold (THDP-binding)"/>
    <property type="match status" value="2"/>
</dbReference>
<evidence type="ECO:0000256" key="4">
    <source>
        <dbReference type="ARBA" id="ARBA00023052"/>
    </source>
</evidence>
<evidence type="ECO:0000256" key="3">
    <source>
        <dbReference type="ARBA" id="ARBA00022842"/>
    </source>
</evidence>
<dbReference type="InterPro" id="IPR012001">
    <property type="entry name" value="Thiamin_PyroP_enz_TPP-bd_dom"/>
</dbReference>
<dbReference type="PIRSF" id="PIRSF004983">
    <property type="entry name" value="MenD"/>
    <property type="match status" value="1"/>
</dbReference>
<feature type="domain" description="Thiamine pyrophosphate enzyme TPP-binding" evidence="6">
    <location>
        <begin position="421"/>
        <end position="529"/>
    </location>
</feature>
<dbReference type="Pfam" id="PF02776">
    <property type="entry name" value="TPP_enzyme_N"/>
    <property type="match status" value="1"/>
</dbReference>
<dbReference type="CDD" id="cd07037">
    <property type="entry name" value="TPP_PYR_MenD"/>
    <property type="match status" value="1"/>
</dbReference>
<name>A0A6J6E6N6_9ZZZZ</name>
<dbReference type="NCBIfam" id="TIGR00173">
    <property type="entry name" value="menD"/>
    <property type="match status" value="1"/>
</dbReference>
<organism evidence="9">
    <name type="scientific">freshwater metagenome</name>
    <dbReference type="NCBI Taxonomy" id="449393"/>
    <lineage>
        <taxon>unclassified sequences</taxon>
        <taxon>metagenomes</taxon>
        <taxon>ecological metagenomes</taxon>
    </lineage>
</organism>
<keyword evidence="3" id="KW-0460">Magnesium</keyword>
<keyword evidence="1" id="KW-0808">Transferase</keyword>
<feature type="domain" description="Menaquinone biosynthesis protein MenD middle" evidence="8">
    <location>
        <begin position="217"/>
        <end position="393"/>
    </location>
</feature>
<dbReference type="Pfam" id="PF16582">
    <property type="entry name" value="TPP_enzyme_M_2"/>
    <property type="match status" value="1"/>
</dbReference>
<dbReference type="PANTHER" id="PTHR42916">
    <property type="entry name" value="2-SUCCINYL-5-ENOLPYRUVYL-6-HYDROXY-3-CYCLOHEXENE-1-CARBOXYLATE SYNTHASE"/>
    <property type="match status" value="1"/>
</dbReference>
<sequence>MGCGDEGSVTSVRKPEDVQASFCATLVDEWVRQGLRTAMVAPGSRSTPLAVALTTNPAVSVSVFLDERSAAFAALGSGMAAGRPSVVLCTSGTAATHFHAAVAEADLSGVPMLVITADRPPELRDVGAPQTIDQTDLFGKKVRWFHEPGVADEAAKSSWRSLAARAYATTVSADPGPVHLNLAFREPLLGEATIERDDVVRTSRVGRSVPDADTAADIVERWSGRRGIVVAGRGGATAESLHRLASALHWPLLAEPRSGAQSRSILHYDSIVRTADPSLTPEVVVRFGEAPSSKVLGRFLLESGAEQWHVSAAGRPFDPDHRVAQSVRCDPDSLVAAVVDAVRPAPTEWASEWQRRDEAARTAFVTLDALDGDVTGPRVARHVVSGLPAGANLVVSSSMPVRDVEWFAGDCSHLRVFASRGANGIDGVIATAIGVATATGRPTGLLIGDVALVHDVSSLAGIKNRGIDLRIVVTDNDGGGIFHHLPQKSTLDPALFETLFGTPHGTDLELTGRAFGVDTERIASIAGLHERVGRRGPTITIAPTDRERDVAEHRRLHASI</sequence>
<dbReference type="Gene3D" id="3.40.50.970">
    <property type="match status" value="2"/>
</dbReference>
<dbReference type="GO" id="GO:0009234">
    <property type="term" value="P:menaquinone biosynthetic process"/>
    <property type="evidence" value="ECO:0007669"/>
    <property type="project" value="InterPro"/>
</dbReference>
<dbReference type="GO" id="GO:0030976">
    <property type="term" value="F:thiamine pyrophosphate binding"/>
    <property type="evidence" value="ECO:0007669"/>
    <property type="project" value="InterPro"/>
</dbReference>
<dbReference type="InterPro" id="IPR004433">
    <property type="entry name" value="MenaQ_synth_MenD"/>
</dbReference>